<dbReference type="Proteomes" id="UP000094580">
    <property type="component" value="Unassembled WGS sequence"/>
</dbReference>
<evidence type="ECO:0000313" key="3">
    <source>
        <dbReference type="Proteomes" id="UP000094580"/>
    </source>
</evidence>
<keyword evidence="1" id="KW-0812">Transmembrane</keyword>
<reference evidence="2 3" key="1">
    <citation type="submission" date="2016-07" db="EMBL/GenBank/DDBJ databases">
        <authorList>
            <person name="Townsley L."/>
            <person name="Shank E.A."/>
        </authorList>
    </citation>
    <scope>NUCLEOTIDE SEQUENCE [LARGE SCALE GENOMIC DNA]</scope>
    <source>
        <strain evidence="2 3">CH01</strain>
    </source>
</reference>
<keyword evidence="3" id="KW-1185">Reference proteome</keyword>
<feature type="transmembrane region" description="Helical" evidence="1">
    <location>
        <begin position="18"/>
        <end position="35"/>
    </location>
</feature>
<proteinExistence type="predicted"/>
<keyword evidence="1" id="KW-1133">Transmembrane helix</keyword>
<dbReference type="EMBL" id="MDKC01000032">
    <property type="protein sequence ID" value="ODG91059.1"/>
    <property type="molecule type" value="Genomic_DNA"/>
</dbReference>
<evidence type="ECO:0000313" key="2">
    <source>
        <dbReference type="EMBL" id="ODG91059.1"/>
    </source>
</evidence>
<comment type="caution">
    <text evidence="2">The sequence shown here is derived from an EMBL/GenBank/DDBJ whole genome shotgun (WGS) entry which is preliminary data.</text>
</comment>
<feature type="transmembrane region" description="Helical" evidence="1">
    <location>
        <begin position="47"/>
        <end position="67"/>
    </location>
</feature>
<dbReference type="RefSeq" id="WP_069034429.1">
    <property type="nucleotide sequence ID" value="NZ_MDKC01000032.1"/>
</dbReference>
<name>A0ABX2ZRF7_9BACI</name>
<gene>
    <name evidence="2" type="ORF">BED47_08505</name>
</gene>
<keyword evidence="1" id="KW-0472">Membrane</keyword>
<sequence length="206" mass="24269">MQLSSRISIPNYVTKRFFVLYSVPFLISVLLIFLTDPLKVVDLFYQTLYLSIFYIGLPIGVVFLPYYGYFYLLQKYFKVTYVITVTALITTIIALILVFIVIQKTYKSFETRSYFTKETTSQLSKKSNELFEKETGVKGKINKLKMISRYNDADNGDFTLTRKRYYDIEVVSKNPSDLQKIPRSYKFISVNGKWILKTKNEKWFLN</sequence>
<feature type="transmembrane region" description="Helical" evidence="1">
    <location>
        <begin position="79"/>
        <end position="102"/>
    </location>
</feature>
<evidence type="ECO:0000256" key="1">
    <source>
        <dbReference type="SAM" id="Phobius"/>
    </source>
</evidence>
<organism evidence="2 3">
    <name type="scientific">Gottfriedia luciferensis</name>
    <dbReference type="NCBI Taxonomy" id="178774"/>
    <lineage>
        <taxon>Bacteria</taxon>
        <taxon>Bacillati</taxon>
        <taxon>Bacillota</taxon>
        <taxon>Bacilli</taxon>
        <taxon>Bacillales</taxon>
        <taxon>Bacillaceae</taxon>
        <taxon>Gottfriedia</taxon>
    </lineage>
</organism>
<accession>A0ABX2ZRF7</accession>
<protein>
    <submittedName>
        <fullName evidence="2">Uncharacterized protein</fullName>
    </submittedName>
</protein>